<evidence type="ECO:0000313" key="2">
    <source>
        <dbReference type="EMBL" id="KPL71384.1"/>
    </source>
</evidence>
<comment type="caution">
    <text evidence="2">The sequence shown here is derived from an EMBL/GenBank/DDBJ whole genome shotgun (WGS) entry which is preliminary data.</text>
</comment>
<evidence type="ECO:0000313" key="3">
    <source>
        <dbReference type="Proteomes" id="UP000050417"/>
    </source>
</evidence>
<evidence type="ECO:0000256" key="1">
    <source>
        <dbReference type="SAM" id="MobiDB-lite"/>
    </source>
</evidence>
<sequence>MIEKLENVTMEKEKITIIEGPPPTFEQIDDGWAMGLNEGPSLYDLAITRLRTFNGAALVERCYRAWNKQDSIFLHYKNDLGLEESAPILAARSVETEDGQVLILWVRRNPGEDDDDIDFDDDEELDFGDDDPEDLI</sequence>
<feature type="compositionally biased region" description="Acidic residues" evidence="1">
    <location>
        <begin position="112"/>
        <end position="136"/>
    </location>
</feature>
<reference evidence="2 3" key="1">
    <citation type="submission" date="2015-07" db="EMBL/GenBank/DDBJ databases">
        <title>Genome sequence of Ornatilinea apprima DSM 23815.</title>
        <authorList>
            <person name="Hemp J."/>
            <person name="Ward L.M."/>
            <person name="Pace L.A."/>
            <person name="Fischer W.W."/>
        </authorList>
    </citation>
    <scope>NUCLEOTIDE SEQUENCE [LARGE SCALE GENOMIC DNA]</scope>
    <source>
        <strain evidence="2 3">P3M-1</strain>
    </source>
</reference>
<accession>A0A0P6X887</accession>
<protein>
    <submittedName>
        <fullName evidence="2">Uncharacterized protein</fullName>
    </submittedName>
</protein>
<feature type="region of interest" description="Disordered" evidence="1">
    <location>
        <begin position="110"/>
        <end position="136"/>
    </location>
</feature>
<dbReference type="EMBL" id="LGCL01000041">
    <property type="protein sequence ID" value="KPL71384.1"/>
    <property type="molecule type" value="Genomic_DNA"/>
</dbReference>
<keyword evidence="3" id="KW-1185">Reference proteome</keyword>
<proteinExistence type="predicted"/>
<name>A0A0P6X887_9CHLR</name>
<organism evidence="2 3">
    <name type="scientific">Ornatilinea apprima</name>
    <dbReference type="NCBI Taxonomy" id="1134406"/>
    <lineage>
        <taxon>Bacteria</taxon>
        <taxon>Bacillati</taxon>
        <taxon>Chloroflexota</taxon>
        <taxon>Anaerolineae</taxon>
        <taxon>Anaerolineales</taxon>
        <taxon>Anaerolineaceae</taxon>
        <taxon>Ornatilinea</taxon>
    </lineage>
</organism>
<dbReference type="STRING" id="1134406.ADN00_16920"/>
<dbReference type="Proteomes" id="UP000050417">
    <property type="component" value="Unassembled WGS sequence"/>
</dbReference>
<gene>
    <name evidence="2" type="ORF">ADN00_16920</name>
</gene>
<dbReference type="AlphaFoldDB" id="A0A0P6X887"/>